<dbReference type="RefSeq" id="WP_345926234.1">
    <property type="nucleotide sequence ID" value="NZ_JBDIVF010000003.1"/>
</dbReference>
<accession>A0ABV2CK31</accession>
<reference evidence="2 3" key="1">
    <citation type="submission" date="2024-07" db="EMBL/GenBank/DDBJ databases">
        <title>Uliginosibacterium paludis KCTC:42655.</title>
        <authorList>
            <person name="Kim M.K."/>
        </authorList>
    </citation>
    <scope>NUCLEOTIDE SEQUENCE [LARGE SCALE GENOMIC DNA]</scope>
    <source>
        <strain evidence="2 3">KCTC 42655</strain>
    </source>
</reference>
<dbReference type="InterPro" id="IPR012902">
    <property type="entry name" value="N_methyl_site"/>
</dbReference>
<organism evidence="2 3">
    <name type="scientific">Uliginosibacterium paludis</name>
    <dbReference type="NCBI Taxonomy" id="1615952"/>
    <lineage>
        <taxon>Bacteria</taxon>
        <taxon>Pseudomonadati</taxon>
        <taxon>Pseudomonadota</taxon>
        <taxon>Betaproteobacteria</taxon>
        <taxon>Rhodocyclales</taxon>
        <taxon>Zoogloeaceae</taxon>
        <taxon>Uliginosibacterium</taxon>
    </lineage>
</organism>
<keyword evidence="3" id="KW-1185">Reference proteome</keyword>
<dbReference type="Pfam" id="PF16074">
    <property type="entry name" value="PilW"/>
    <property type="match status" value="1"/>
</dbReference>
<proteinExistence type="predicted"/>
<dbReference type="NCBIfam" id="TIGR02532">
    <property type="entry name" value="IV_pilin_GFxxxE"/>
    <property type="match status" value="1"/>
</dbReference>
<feature type="transmembrane region" description="Helical" evidence="1">
    <location>
        <begin position="12"/>
        <end position="33"/>
    </location>
</feature>
<evidence type="ECO:0000313" key="2">
    <source>
        <dbReference type="EMBL" id="MET1488270.1"/>
    </source>
</evidence>
<evidence type="ECO:0000313" key="3">
    <source>
        <dbReference type="Proteomes" id="UP001548590"/>
    </source>
</evidence>
<keyword evidence="1" id="KW-0472">Membrane</keyword>
<keyword evidence="1" id="KW-0812">Transmembrane</keyword>
<dbReference type="InterPro" id="IPR032092">
    <property type="entry name" value="PilW"/>
</dbReference>
<sequence>MKKKKQFGLTLIELMVAMTIGLILLLALSSIYLSSQRTFRTADNLSRVQENVRIAFDVMSRDIRGTAFFGCAGQDGKIATVLQNSTDVFWNFLVPIYGYEASTGTSWNIALPTEITSTALGGRDVLITRSIDDGGGPVIAHAAATDALEIPTNSNIKAGDIVAVSNCANSTLLQVTAVTTSGDRDVLAHVSGSGTPGNTTADLGQLFSSGEVRPVSTKIYYISNNSNSIPSLYVRRGNVATPQEVVEGIDGMQILYGVDTNSDYFVDAYQTASQVETNNAWGNVISVRVTLTAVSKDDSVTSVAQSNATNSATDKRLRKEMTTTIALRNRAG</sequence>
<protein>
    <submittedName>
        <fullName evidence="2">PilW family protein</fullName>
    </submittedName>
</protein>
<keyword evidence="1" id="KW-1133">Transmembrane helix</keyword>
<evidence type="ECO:0000256" key="1">
    <source>
        <dbReference type="SAM" id="Phobius"/>
    </source>
</evidence>
<dbReference type="Proteomes" id="UP001548590">
    <property type="component" value="Unassembled WGS sequence"/>
</dbReference>
<comment type="caution">
    <text evidence="2">The sequence shown here is derived from an EMBL/GenBank/DDBJ whole genome shotgun (WGS) entry which is preliminary data.</text>
</comment>
<gene>
    <name evidence="2" type="ORF">ABVT11_00415</name>
</gene>
<dbReference type="Pfam" id="PF07963">
    <property type="entry name" value="N_methyl"/>
    <property type="match status" value="1"/>
</dbReference>
<dbReference type="EMBL" id="JBEWLZ010000001">
    <property type="protein sequence ID" value="MET1488270.1"/>
    <property type="molecule type" value="Genomic_DNA"/>
</dbReference>
<name>A0ABV2CK31_9RHOO</name>